<dbReference type="InterPro" id="IPR025645">
    <property type="entry name" value="DUF4349"/>
</dbReference>
<sequence>MKIMKRKSHNLLILFLITVLVLSGCGAKGYDSASGEREAAQIVDAEASIPEEGAGEGNSSSPEISGQDLSSRKLIKTVSLTMETRTFDTLKKQLEDSIASFGGYVEQSSYDAPGGQSYRYYYLCVRIPSEHLDDFVNKAGKLGTITNQSENVQDVTLDYVDKTAYKDSLRTEYERVMELLEQAKDLEQILALESKLSDLRYEINSYESQLRTYDNQIDYSTVNINIREVEYEKETSDTVGSRIKGGFRNSLYGVRDFFVNSFVFLVSNLPVLVLFAAAAALTVLFLKKGRKRFRKKALKDENGSREVPEKKETSEE</sequence>
<feature type="transmembrane region" description="Helical" evidence="3">
    <location>
        <begin position="262"/>
        <end position="286"/>
    </location>
</feature>
<evidence type="ECO:0000313" key="5">
    <source>
        <dbReference type="EMBL" id="RRK31473.1"/>
    </source>
</evidence>
<reference evidence="5" key="1">
    <citation type="submission" date="2018-10" db="EMBL/GenBank/DDBJ databases">
        <title>Schaedlerella arabinophila gen. nov. sp. nov., isolated from the mouse intestinal tract and comparative analysis with the genome of the closely related altered Schaedler flora strain ASF502.</title>
        <authorList>
            <person name="Miyake S."/>
            <person name="Soh M."/>
            <person name="Seedorf H."/>
        </authorList>
    </citation>
    <scope>NUCLEOTIDE SEQUENCE [LARGE SCALE GENOMIC DNA]</scope>
    <source>
        <strain evidence="5">DSM 106076</strain>
    </source>
</reference>
<keyword evidence="3" id="KW-0812">Transmembrane</keyword>
<keyword evidence="3" id="KW-1133">Transmembrane helix</keyword>
<feature type="compositionally biased region" description="Polar residues" evidence="2">
    <location>
        <begin position="57"/>
        <end position="69"/>
    </location>
</feature>
<feature type="compositionally biased region" description="Basic and acidic residues" evidence="2">
    <location>
        <begin position="298"/>
        <end position="316"/>
    </location>
</feature>
<dbReference type="PROSITE" id="PS51257">
    <property type="entry name" value="PROKAR_LIPOPROTEIN"/>
    <property type="match status" value="1"/>
</dbReference>
<evidence type="ECO:0000256" key="3">
    <source>
        <dbReference type="SAM" id="Phobius"/>
    </source>
</evidence>
<name>A0A426DFT1_9FIRM</name>
<evidence type="ECO:0000256" key="1">
    <source>
        <dbReference type="SAM" id="Coils"/>
    </source>
</evidence>
<dbReference type="Proteomes" id="UP000274920">
    <property type="component" value="Unassembled WGS sequence"/>
</dbReference>
<dbReference type="Pfam" id="PF14257">
    <property type="entry name" value="DUF4349"/>
    <property type="match status" value="1"/>
</dbReference>
<feature type="region of interest" description="Disordered" evidence="2">
    <location>
        <begin position="297"/>
        <end position="316"/>
    </location>
</feature>
<evidence type="ECO:0000259" key="4">
    <source>
        <dbReference type="Pfam" id="PF14257"/>
    </source>
</evidence>
<dbReference type="RefSeq" id="WP_125127135.1">
    <property type="nucleotide sequence ID" value="NZ_RHJS01000002.1"/>
</dbReference>
<organism evidence="5 6">
    <name type="scientific">Schaedlerella arabinosiphila</name>
    <dbReference type="NCBI Taxonomy" id="2044587"/>
    <lineage>
        <taxon>Bacteria</taxon>
        <taxon>Bacillati</taxon>
        <taxon>Bacillota</taxon>
        <taxon>Clostridia</taxon>
        <taxon>Lachnospirales</taxon>
        <taxon>Lachnospiraceae</taxon>
        <taxon>Schaedlerella</taxon>
    </lineage>
</organism>
<proteinExistence type="predicted"/>
<comment type="caution">
    <text evidence="5">The sequence shown here is derived from an EMBL/GenBank/DDBJ whole genome shotgun (WGS) entry which is preliminary data.</text>
</comment>
<evidence type="ECO:0000256" key="2">
    <source>
        <dbReference type="SAM" id="MobiDB-lite"/>
    </source>
</evidence>
<feature type="region of interest" description="Disordered" evidence="2">
    <location>
        <begin position="50"/>
        <end position="69"/>
    </location>
</feature>
<dbReference type="EMBL" id="RHJS01000002">
    <property type="protein sequence ID" value="RRK31473.1"/>
    <property type="molecule type" value="Genomic_DNA"/>
</dbReference>
<protein>
    <submittedName>
        <fullName evidence="5">DUF4349 domain-containing protein</fullName>
    </submittedName>
</protein>
<feature type="domain" description="DUF4349" evidence="4">
    <location>
        <begin position="72"/>
        <end position="281"/>
    </location>
</feature>
<keyword evidence="1" id="KW-0175">Coiled coil</keyword>
<feature type="coiled-coil region" evidence="1">
    <location>
        <begin position="166"/>
        <end position="216"/>
    </location>
</feature>
<accession>A0A426DFT1</accession>
<keyword evidence="3" id="KW-0472">Membrane</keyword>
<dbReference type="AlphaFoldDB" id="A0A426DFT1"/>
<evidence type="ECO:0000313" key="6">
    <source>
        <dbReference type="Proteomes" id="UP000274920"/>
    </source>
</evidence>
<keyword evidence="6" id="KW-1185">Reference proteome</keyword>
<gene>
    <name evidence="5" type="ORF">EBB54_08920</name>
</gene>